<name>A0ACC2ESC0_DIPCM</name>
<gene>
    <name evidence="1" type="ORF">O6H91_01G069000</name>
</gene>
<keyword evidence="2" id="KW-1185">Reference proteome</keyword>
<organism evidence="1 2">
    <name type="scientific">Diphasiastrum complanatum</name>
    <name type="common">Issler's clubmoss</name>
    <name type="synonym">Lycopodium complanatum</name>
    <dbReference type="NCBI Taxonomy" id="34168"/>
    <lineage>
        <taxon>Eukaryota</taxon>
        <taxon>Viridiplantae</taxon>
        <taxon>Streptophyta</taxon>
        <taxon>Embryophyta</taxon>
        <taxon>Tracheophyta</taxon>
        <taxon>Lycopodiopsida</taxon>
        <taxon>Lycopodiales</taxon>
        <taxon>Lycopodiaceae</taxon>
        <taxon>Lycopodioideae</taxon>
        <taxon>Diphasiastrum</taxon>
    </lineage>
</organism>
<protein>
    <submittedName>
        <fullName evidence="1">Uncharacterized protein</fullName>
    </submittedName>
</protein>
<evidence type="ECO:0000313" key="1">
    <source>
        <dbReference type="EMBL" id="KAJ7569255.1"/>
    </source>
</evidence>
<dbReference type="EMBL" id="CM055092">
    <property type="protein sequence ID" value="KAJ7569255.1"/>
    <property type="molecule type" value="Genomic_DNA"/>
</dbReference>
<comment type="caution">
    <text evidence="1">The sequence shown here is derived from an EMBL/GenBank/DDBJ whole genome shotgun (WGS) entry which is preliminary data.</text>
</comment>
<dbReference type="Proteomes" id="UP001162992">
    <property type="component" value="Chromosome 1"/>
</dbReference>
<reference evidence="2" key="1">
    <citation type="journal article" date="2024" name="Proc. Natl. Acad. Sci. U.S.A.">
        <title>Extraordinary preservation of gene collinearity over three hundred million years revealed in homosporous lycophytes.</title>
        <authorList>
            <person name="Li C."/>
            <person name="Wickell D."/>
            <person name="Kuo L.Y."/>
            <person name="Chen X."/>
            <person name="Nie B."/>
            <person name="Liao X."/>
            <person name="Peng D."/>
            <person name="Ji J."/>
            <person name="Jenkins J."/>
            <person name="Williams M."/>
            <person name="Shu S."/>
            <person name="Plott C."/>
            <person name="Barry K."/>
            <person name="Rajasekar S."/>
            <person name="Grimwood J."/>
            <person name="Han X."/>
            <person name="Sun S."/>
            <person name="Hou Z."/>
            <person name="He W."/>
            <person name="Dai G."/>
            <person name="Sun C."/>
            <person name="Schmutz J."/>
            <person name="Leebens-Mack J.H."/>
            <person name="Li F.W."/>
            <person name="Wang L."/>
        </authorList>
    </citation>
    <scope>NUCLEOTIDE SEQUENCE [LARGE SCALE GENOMIC DNA]</scope>
    <source>
        <strain evidence="2">cv. PW_Plant_1</strain>
    </source>
</reference>
<sequence>MAALEADKEGNSVTNSEASLASEASESGFDVPWASHVTTEECKCQCCGLLEEFTAAYIQQVRGSHCGQFVCGLCAEAVDEELTRKERNMSIEDALKSHMTICAQFNSPERADRTSQVLTEVVSMKKMFLRRMISSPYASKSKASARTLSRSSSSPG</sequence>
<accession>A0ACC2ESC0</accession>
<evidence type="ECO:0000313" key="2">
    <source>
        <dbReference type="Proteomes" id="UP001162992"/>
    </source>
</evidence>
<proteinExistence type="predicted"/>